<dbReference type="SUPFAM" id="SSF52540">
    <property type="entry name" value="P-loop containing nucleoside triphosphate hydrolases"/>
    <property type="match status" value="1"/>
</dbReference>
<keyword evidence="2" id="KW-0547">Nucleotide-binding</keyword>
<dbReference type="InterPro" id="IPR003593">
    <property type="entry name" value="AAA+_ATPase"/>
</dbReference>
<evidence type="ECO:0000313" key="5">
    <source>
        <dbReference type="EMBL" id="NME68709.1"/>
    </source>
</evidence>
<comment type="caution">
    <text evidence="5">The sequence shown here is derived from an EMBL/GenBank/DDBJ whole genome shotgun (WGS) entry which is preliminary data.</text>
</comment>
<dbReference type="Gene3D" id="3.40.50.300">
    <property type="entry name" value="P-loop containing nucleotide triphosphate hydrolases"/>
    <property type="match status" value="1"/>
</dbReference>
<protein>
    <submittedName>
        <fullName evidence="5">ATP-binding cassette domain-containing protein</fullName>
    </submittedName>
</protein>
<dbReference type="InterPro" id="IPR003439">
    <property type="entry name" value="ABC_transporter-like_ATP-bd"/>
</dbReference>
<dbReference type="EMBL" id="JABANE010000027">
    <property type="protein sequence ID" value="NME68709.1"/>
    <property type="molecule type" value="Genomic_DNA"/>
</dbReference>
<gene>
    <name evidence="5" type="ORF">HHU12_12125</name>
</gene>
<keyword evidence="1" id="KW-0813">Transport</keyword>
<dbReference type="GO" id="GO:0016887">
    <property type="term" value="F:ATP hydrolysis activity"/>
    <property type="evidence" value="ECO:0007669"/>
    <property type="project" value="InterPro"/>
</dbReference>
<reference evidence="5 6" key="1">
    <citation type="submission" date="2020-04" db="EMBL/GenBank/DDBJ databases">
        <title>Flammeovirga sp. SR4, a novel species isolated from seawater.</title>
        <authorList>
            <person name="Wang X."/>
        </authorList>
    </citation>
    <scope>NUCLEOTIDE SEQUENCE [LARGE SCALE GENOMIC DNA]</scope>
    <source>
        <strain evidence="5 6">ATCC 23126</strain>
    </source>
</reference>
<accession>A0A7X9P372</accession>
<evidence type="ECO:0000256" key="2">
    <source>
        <dbReference type="ARBA" id="ARBA00022741"/>
    </source>
</evidence>
<dbReference type="InterPro" id="IPR051782">
    <property type="entry name" value="ABC_Transporter_VariousFunc"/>
</dbReference>
<organism evidence="5 6">
    <name type="scientific">Flammeovirga aprica JL-4</name>
    <dbReference type="NCBI Taxonomy" id="694437"/>
    <lineage>
        <taxon>Bacteria</taxon>
        <taxon>Pseudomonadati</taxon>
        <taxon>Bacteroidota</taxon>
        <taxon>Cytophagia</taxon>
        <taxon>Cytophagales</taxon>
        <taxon>Flammeovirgaceae</taxon>
        <taxon>Flammeovirga</taxon>
    </lineage>
</organism>
<name>A0A7X9P372_9BACT</name>
<dbReference type="PANTHER" id="PTHR42939">
    <property type="entry name" value="ABC TRANSPORTER ATP-BINDING PROTEIN ALBC-RELATED"/>
    <property type="match status" value="1"/>
</dbReference>
<dbReference type="Pfam" id="PF00005">
    <property type="entry name" value="ABC_tran"/>
    <property type="match status" value="1"/>
</dbReference>
<keyword evidence="6" id="KW-1185">Reference proteome</keyword>
<dbReference type="CDD" id="cd03230">
    <property type="entry name" value="ABC_DR_subfamily_A"/>
    <property type="match status" value="1"/>
</dbReference>
<evidence type="ECO:0000256" key="3">
    <source>
        <dbReference type="ARBA" id="ARBA00022840"/>
    </source>
</evidence>
<dbReference type="InterPro" id="IPR027417">
    <property type="entry name" value="P-loop_NTPase"/>
</dbReference>
<dbReference type="Proteomes" id="UP000576082">
    <property type="component" value="Unassembled WGS sequence"/>
</dbReference>
<evidence type="ECO:0000313" key="6">
    <source>
        <dbReference type="Proteomes" id="UP000576082"/>
    </source>
</evidence>
<feature type="domain" description="ABC transporter" evidence="4">
    <location>
        <begin position="2"/>
        <end position="218"/>
    </location>
</feature>
<dbReference type="AlphaFoldDB" id="A0A7X9P372"/>
<sequence>MLELKNISFAYGEKHVLQDINISIEKGSIIGILGKNGVGKTTLFEIIAQWKKNFKGEALLDSETLVRAQVGYLEAKPTFYSMITGREHLNVFKVRYPDFDIEGWNTIFELPLDEIVDYYSTGMKKRLALMMLLSADAPVILLDEPFLGLDVEASIDLEKIINTLKERGKIILVASHTLSALQKLSDKIYHFSEGKIEQTFEKENFDQLDAYMKDYFSNNHQDIVDKLL</sequence>
<dbReference type="RefSeq" id="WP_169657004.1">
    <property type="nucleotide sequence ID" value="NZ_JABANE010000027.1"/>
</dbReference>
<proteinExistence type="predicted"/>
<dbReference type="PROSITE" id="PS50893">
    <property type="entry name" value="ABC_TRANSPORTER_2"/>
    <property type="match status" value="1"/>
</dbReference>
<keyword evidence="3 5" id="KW-0067">ATP-binding</keyword>
<evidence type="ECO:0000256" key="1">
    <source>
        <dbReference type="ARBA" id="ARBA00022448"/>
    </source>
</evidence>
<dbReference type="GO" id="GO:0005524">
    <property type="term" value="F:ATP binding"/>
    <property type="evidence" value="ECO:0007669"/>
    <property type="project" value="UniProtKB-KW"/>
</dbReference>
<evidence type="ECO:0000259" key="4">
    <source>
        <dbReference type="PROSITE" id="PS50893"/>
    </source>
</evidence>
<dbReference type="PANTHER" id="PTHR42939:SF1">
    <property type="entry name" value="ABC TRANSPORTER ATP-BINDING PROTEIN ALBC-RELATED"/>
    <property type="match status" value="1"/>
</dbReference>
<dbReference type="SMART" id="SM00382">
    <property type="entry name" value="AAA"/>
    <property type="match status" value="1"/>
</dbReference>